<dbReference type="GO" id="GO:0045944">
    <property type="term" value="P:positive regulation of transcription by RNA polymerase II"/>
    <property type="evidence" value="ECO:0007669"/>
    <property type="project" value="TreeGrafter"/>
</dbReference>
<keyword evidence="2" id="KW-0539">Nucleus</keyword>
<evidence type="ECO:0000256" key="5">
    <source>
        <dbReference type="SAM" id="MobiDB-lite"/>
    </source>
</evidence>
<accession>A0A6G0HUL8</accession>
<evidence type="ECO:0000256" key="2">
    <source>
        <dbReference type="ARBA" id="ARBA00023242"/>
    </source>
</evidence>
<organism evidence="7 8">
    <name type="scientific">Larimichthys crocea</name>
    <name type="common">Large yellow croaker</name>
    <name type="synonym">Pseudosciaena crocea</name>
    <dbReference type="NCBI Taxonomy" id="215358"/>
    <lineage>
        <taxon>Eukaryota</taxon>
        <taxon>Metazoa</taxon>
        <taxon>Chordata</taxon>
        <taxon>Craniata</taxon>
        <taxon>Vertebrata</taxon>
        <taxon>Euteleostomi</taxon>
        <taxon>Actinopterygii</taxon>
        <taxon>Neopterygii</taxon>
        <taxon>Teleostei</taxon>
        <taxon>Neoteleostei</taxon>
        <taxon>Acanthomorphata</taxon>
        <taxon>Eupercaria</taxon>
        <taxon>Sciaenidae</taxon>
        <taxon>Larimichthys</taxon>
    </lineage>
</organism>
<evidence type="ECO:0000256" key="3">
    <source>
        <dbReference type="ARBA" id="ARBA00039921"/>
    </source>
</evidence>
<dbReference type="PANTHER" id="PTHR47187:SF1">
    <property type="entry name" value="NFATC2-INTERACTING PROTEIN"/>
    <property type="match status" value="1"/>
</dbReference>
<gene>
    <name evidence="7" type="ORF">D5F01_LYC18100</name>
</gene>
<dbReference type="InterPro" id="IPR029071">
    <property type="entry name" value="Ubiquitin-like_domsf"/>
</dbReference>
<comment type="caution">
    <text evidence="7">The sequence shown here is derived from an EMBL/GenBank/DDBJ whole genome shotgun (WGS) entry which is preliminary data.</text>
</comment>
<feature type="region of interest" description="Disordered" evidence="5">
    <location>
        <begin position="1"/>
        <end position="27"/>
    </location>
</feature>
<evidence type="ECO:0000313" key="8">
    <source>
        <dbReference type="Proteomes" id="UP000424527"/>
    </source>
</evidence>
<protein>
    <recommendedName>
        <fullName evidence="3">NFATC2-interacting protein</fullName>
    </recommendedName>
    <alternativeName>
        <fullName evidence="4">Nuclear factor of activated T-cells, cytoplasmic 2-interacting protein</fullName>
    </alternativeName>
</protein>
<evidence type="ECO:0000256" key="1">
    <source>
        <dbReference type="ARBA" id="ARBA00004123"/>
    </source>
</evidence>
<dbReference type="InterPro" id="IPR000626">
    <property type="entry name" value="Ubiquitin-like_dom"/>
</dbReference>
<evidence type="ECO:0000313" key="7">
    <source>
        <dbReference type="EMBL" id="KAE8282711.1"/>
    </source>
</evidence>
<sequence>MSESVSDADLQAVKPPPKRRRILDPSAIVPVPVYSSKVSSSLQLKPTAAMLTGKAADDGADDTLWSQFSSRGPPAAVVGLSDSEEDEAEHGENKPEHTKKTTEPEVLRSPSPPPPESPVQKQSRRVKQKISEVDRKLRAVTSLLSPEPHDRTPLTLTCLQPMMISSVREIPLKVRCRTDVHKIPVLSSTPLSDVLTQLSVILDIPPPRLLLLKEEVELPTHSTVGELGLGIADIIECVVMAAEERHGADSSIVSVRLQSRDRDSSQEFSLRRDAPLGSVFSQYLSRMSSAAQRSVRFQFDGSKVSHSQTPAELDMEDGDIIEVWI</sequence>
<name>A0A6G0HUL8_LARCR</name>
<proteinExistence type="predicted"/>
<dbReference type="PANTHER" id="PTHR47187">
    <property type="entry name" value="NFATC2-INTERACTING PROTEIN"/>
    <property type="match status" value="1"/>
</dbReference>
<dbReference type="InterPro" id="IPR022617">
    <property type="entry name" value="Rad60/SUMO-like_dom"/>
</dbReference>
<dbReference type="Pfam" id="PF11976">
    <property type="entry name" value="Rad60-SLD"/>
    <property type="match status" value="1"/>
</dbReference>
<dbReference type="Gene3D" id="3.10.20.90">
    <property type="entry name" value="Phosphatidylinositol 3-kinase Catalytic Subunit, Chain A, domain 1"/>
    <property type="match status" value="2"/>
</dbReference>
<comment type="subcellular location">
    <subcellularLocation>
        <location evidence="1">Nucleus</location>
    </subcellularLocation>
</comment>
<dbReference type="PROSITE" id="PS50053">
    <property type="entry name" value="UBIQUITIN_2"/>
    <property type="match status" value="1"/>
</dbReference>
<dbReference type="AlphaFoldDB" id="A0A6G0HUL8"/>
<dbReference type="Proteomes" id="UP000424527">
    <property type="component" value="Unassembled WGS sequence"/>
</dbReference>
<feature type="domain" description="Ubiquitin-like" evidence="6">
    <location>
        <begin position="253"/>
        <end position="325"/>
    </location>
</feature>
<keyword evidence="8" id="KW-1185">Reference proteome</keyword>
<evidence type="ECO:0000256" key="4">
    <source>
        <dbReference type="ARBA" id="ARBA00042764"/>
    </source>
</evidence>
<evidence type="ECO:0000259" key="6">
    <source>
        <dbReference type="PROSITE" id="PS50053"/>
    </source>
</evidence>
<dbReference type="GO" id="GO:0005634">
    <property type="term" value="C:nucleus"/>
    <property type="evidence" value="ECO:0007669"/>
    <property type="project" value="UniProtKB-SubCell"/>
</dbReference>
<dbReference type="EMBL" id="REGW02000018">
    <property type="protein sequence ID" value="KAE8282711.1"/>
    <property type="molecule type" value="Genomic_DNA"/>
</dbReference>
<feature type="compositionally biased region" description="Basic and acidic residues" evidence="5">
    <location>
        <begin position="90"/>
        <end position="106"/>
    </location>
</feature>
<dbReference type="SUPFAM" id="SSF54236">
    <property type="entry name" value="Ubiquitin-like"/>
    <property type="match status" value="2"/>
</dbReference>
<reference evidence="7 8" key="1">
    <citation type="submission" date="2019-07" db="EMBL/GenBank/DDBJ databases">
        <title>Chromosome genome assembly for large yellow croaker.</title>
        <authorList>
            <person name="Xiao S."/>
        </authorList>
    </citation>
    <scope>NUCLEOTIDE SEQUENCE [LARGE SCALE GENOMIC DNA]</scope>
    <source>
        <strain evidence="7">JMULYC20181020</strain>
        <tissue evidence="7">Muscle</tissue>
    </source>
</reference>
<feature type="region of interest" description="Disordered" evidence="5">
    <location>
        <begin position="57"/>
        <end position="131"/>
    </location>
</feature>
<dbReference type="InterPro" id="IPR052324">
    <property type="entry name" value="NFATC2-Int_DNA_Repair"/>
</dbReference>